<keyword evidence="2" id="KW-0645">Protease</keyword>
<proteinExistence type="predicted"/>
<evidence type="ECO:0000313" key="3">
    <source>
        <dbReference type="Proteomes" id="UP000054262"/>
    </source>
</evidence>
<dbReference type="Gene3D" id="3.30.420.40">
    <property type="match status" value="2"/>
</dbReference>
<dbReference type="GO" id="GO:0008233">
    <property type="term" value="F:peptidase activity"/>
    <property type="evidence" value="ECO:0007669"/>
    <property type="project" value="UniProtKB-KW"/>
</dbReference>
<dbReference type="GO" id="GO:0005829">
    <property type="term" value="C:cytosol"/>
    <property type="evidence" value="ECO:0007669"/>
    <property type="project" value="TreeGrafter"/>
</dbReference>
<dbReference type="GO" id="GO:0006508">
    <property type="term" value="P:proteolysis"/>
    <property type="evidence" value="ECO:0007669"/>
    <property type="project" value="UniProtKB-KW"/>
</dbReference>
<dbReference type="PANTHER" id="PTHR11735:SF11">
    <property type="entry name" value="TRNA THREONYLCARBAMOYLADENOSINE BIOSYNTHESIS PROTEIN TSAB"/>
    <property type="match status" value="1"/>
</dbReference>
<dbReference type="AlphaFoldDB" id="A0P816"/>
<keyword evidence="2" id="KW-0378">Hydrolase</keyword>
<dbReference type="OrthoDB" id="9809995at2"/>
<dbReference type="Proteomes" id="UP000054262">
    <property type="component" value="Unassembled WGS sequence"/>
</dbReference>
<dbReference type="SUPFAM" id="SSF53067">
    <property type="entry name" value="Actin-like ATPase domain"/>
    <property type="match status" value="2"/>
</dbReference>
<gene>
    <name evidence="2" type="ORF">MB2181_06345</name>
</gene>
<dbReference type="InterPro" id="IPR043129">
    <property type="entry name" value="ATPase_NBD"/>
</dbReference>
<name>A0P816_9PROT</name>
<reference evidence="2 3" key="1">
    <citation type="submission" date="2006-11" db="EMBL/GenBank/DDBJ databases">
        <authorList>
            <person name="Giovannoni S."/>
            <person name="Vergin K."/>
            <person name="Ferriera S."/>
            <person name="Johnson J."/>
            <person name="Kravitz S."/>
            <person name="Beeson K."/>
            <person name="Sutton G."/>
            <person name="Rogers Y.-H."/>
            <person name="Friedman R."/>
            <person name="Frazier M."/>
            <person name="Venter J.C."/>
        </authorList>
    </citation>
    <scope>NUCLEOTIDE SEQUENCE [LARGE SCALE GENOMIC DNA]</scope>
    <source>
        <strain evidence="2 3">HTCC2181</strain>
    </source>
</reference>
<dbReference type="EMBL" id="AAUX01000001">
    <property type="protein sequence ID" value="EAV47676.1"/>
    <property type="molecule type" value="Genomic_DNA"/>
</dbReference>
<evidence type="ECO:0000313" key="2">
    <source>
        <dbReference type="EMBL" id="EAV47676.1"/>
    </source>
</evidence>
<protein>
    <submittedName>
        <fullName evidence="2">Peptidase M22, glycoprotease</fullName>
    </submittedName>
</protein>
<dbReference type="Pfam" id="PF00814">
    <property type="entry name" value="TsaD"/>
    <property type="match status" value="1"/>
</dbReference>
<keyword evidence="3" id="KW-1185">Reference proteome</keyword>
<dbReference type="NCBIfam" id="TIGR03725">
    <property type="entry name" value="T6A_YeaZ"/>
    <property type="match status" value="1"/>
</dbReference>
<dbReference type="GO" id="GO:0002949">
    <property type="term" value="P:tRNA threonylcarbamoyladenosine modification"/>
    <property type="evidence" value="ECO:0007669"/>
    <property type="project" value="InterPro"/>
</dbReference>
<comment type="caution">
    <text evidence="2">The sequence shown here is derived from an EMBL/GenBank/DDBJ whole genome shotgun (WGS) entry which is preliminary data.</text>
</comment>
<organism evidence="2 3">
    <name type="scientific">Methylophilales bacterium HTCC2181</name>
    <dbReference type="NCBI Taxonomy" id="383631"/>
    <lineage>
        <taxon>Bacteria</taxon>
        <taxon>Pseudomonadati</taxon>
        <taxon>Pseudomonadota</taxon>
        <taxon>Betaproteobacteria</taxon>
        <taxon>Nitrosomonadales</taxon>
        <taxon>OM43 clade</taxon>
    </lineage>
</organism>
<evidence type="ECO:0000259" key="1">
    <source>
        <dbReference type="Pfam" id="PF00814"/>
    </source>
</evidence>
<dbReference type="InterPro" id="IPR022496">
    <property type="entry name" value="T6A_TsaB"/>
</dbReference>
<dbReference type="InterPro" id="IPR000905">
    <property type="entry name" value="Gcp-like_dom"/>
</dbReference>
<accession>A0P816</accession>
<dbReference type="PANTHER" id="PTHR11735">
    <property type="entry name" value="TRNA N6-ADENOSINE THREONYLCARBAMOYLTRANSFERASE"/>
    <property type="match status" value="1"/>
</dbReference>
<sequence>MILSLDTSGPLFSIALLCNSDLNEKIFEGSRENSEKIIIEIELLIKDSGLSFDDIKGIAFCSGPGSFSGVRVASGIAYGIAFAKNIPIVGVSSLEALAAIHPKKNTICCIDARMKQLYVGMFESVGGILKQLNEFEVHDPHSLPFSGLEKPIIIGSAVKTYFEALKLKYGELSPKFIEEDLALAGIIARLAQDRFGDEFDLRNAKPMYIRNKVADTIVEREKNQKR</sequence>
<feature type="domain" description="Gcp-like" evidence="1">
    <location>
        <begin position="30"/>
        <end position="133"/>
    </location>
</feature>